<feature type="domain" description="C2HC/C3H-type" evidence="7">
    <location>
        <begin position="115"/>
        <end position="144"/>
    </location>
</feature>
<dbReference type="Proteomes" id="UP001165740">
    <property type="component" value="Chromosome 17"/>
</dbReference>
<feature type="domain" description="C2HC/C3H-type" evidence="7">
    <location>
        <begin position="9"/>
        <end position="38"/>
    </location>
</feature>
<dbReference type="InterPro" id="IPR049899">
    <property type="entry name" value="Znf_C2HC_C3H"/>
</dbReference>
<organism evidence="8 9">
    <name type="scientific">Biomphalaria glabrata</name>
    <name type="common">Bloodfluke planorb</name>
    <name type="synonym">Freshwater snail</name>
    <dbReference type="NCBI Taxonomy" id="6526"/>
    <lineage>
        <taxon>Eukaryota</taxon>
        <taxon>Metazoa</taxon>
        <taxon>Spiralia</taxon>
        <taxon>Lophotrochozoa</taxon>
        <taxon>Mollusca</taxon>
        <taxon>Gastropoda</taxon>
        <taxon>Heterobranchia</taxon>
        <taxon>Euthyneura</taxon>
        <taxon>Panpulmonata</taxon>
        <taxon>Hygrophila</taxon>
        <taxon>Lymnaeoidea</taxon>
        <taxon>Planorbidae</taxon>
        <taxon>Biomphalaria</taxon>
    </lineage>
</organism>
<dbReference type="GO" id="GO:0008270">
    <property type="term" value="F:zinc ion binding"/>
    <property type="evidence" value="ECO:0007669"/>
    <property type="project" value="UniProtKB-KW"/>
</dbReference>
<dbReference type="Gene3D" id="3.30.160.60">
    <property type="entry name" value="Classic Zinc Finger"/>
    <property type="match status" value="1"/>
</dbReference>
<evidence type="ECO:0000256" key="6">
    <source>
        <dbReference type="SAM" id="MobiDB-lite"/>
    </source>
</evidence>
<keyword evidence="3 5" id="KW-0863">Zinc-finger</keyword>
<feature type="region of interest" description="Disordered" evidence="6">
    <location>
        <begin position="97"/>
        <end position="116"/>
    </location>
</feature>
<dbReference type="PANTHER" id="PTHR13555">
    <property type="entry name" value="C2H2 ZINC FINGER CGI-62-RELATED"/>
    <property type="match status" value="1"/>
</dbReference>
<keyword evidence="4" id="KW-0862">Zinc</keyword>
<feature type="region of interest" description="Disordered" evidence="6">
    <location>
        <begin position="141"/>
        <end position="208"/>
    </location>
</feature>
<feature type="compositionally biased region" description="Pro residues" evidence="6">
    <location>
        <begin position="103"/>
        <end position="112"/>
    </location>
</feature>
<evidence type="ECO:0000313" key="8">
    <source>
        <dbReference type="Proteomes" id="UP001165740"/>
    </source>
</evidence>
<evidence type="ECO:0000256" key="4">
    <source>
        <dbReference type="ARBA" id="ARBA00022833"/>
    </source>
</evidence>
<feature type="compositionally biased region" description="Low complexity" evidence="6">
    <location>
        <begin position="184"/>
        <end position="208"/>
    </location>
</feature>
<protein>
    <submittedName>
        <fullName evidence="9">Zinc finger C2HC domain-containing protein 1A-like isoform X2</fullName>
    </submittedName>
</protein>
<evidence type="ECO:0000313" key="9">
    <source>
        <dbReference type="RefSeq" id="XP_055872372.1"/>
    </source>
</evidence>
<dbReference type="Pfam" id="PF13913">
    <property type="entry name" value="zf-C2HC_2"/>
    <property type="match status" value="2"/>
</dbReference>
<keyword evidence="1" id="KW-0479">Metal-binding</keyword>
<accession>A0A9W2ZBM5</accession>
<dbReference type="PANTHER" id="PTHR13555:SF5">
    <property type="entry name" value="ZINC-FINGER OF A C2HC-TYPE"/>
    <property type="match status" value="1"/>
</dbReference>
<proteinExistence type="predicted"/>
<sequence length="208" mass="22621">MESAQYSDARVPCKICGRSFAPEVLAKHNNVCKKTAASAAKRKPFDSSKQRVIDGELSLKQIKQAQKKELKPPKSHWREKHQDFINAVRNARGVQAAIDSGGPLPPPPPPSINPDYIQCPYCSRRFSPQAADRHINFCKDQQARLPRSKPSPAATAKQNTRLNYQPPKPKAKTSPPAAVPPSSVPAARGGAKAPAPRGRAAPAPGRRF</sequence>
<keyword evidence="2" id="KW-0677">Repeat</keyword>
<evidence type="ECO:0000256" key="1">
    <source>
        <dbReference type="ARBA" id="ARBA00022723"/>
    </source>
</evidence>
<reference evidence="9" key="1">
    <citation type="submission" date="2025-08" db="UniProtKB">
        <authorList>
            <consortium name="RefSeq"/>
        </authorList>
    </citation>
    <scope>IDENTIFICATION</scope>
</reference>
<dbReference type="AlphaFoldDB" id="A0A9W2ZBM5"/>
<dbReference type="GeneID" id="106072177"/>
<keyword evidence="8" id="KW-1185">Reference proteome</keyword>
<evidence type="ECO:0000259" key="7">
    <source>
        <dbReference type="PROSITE" id="PS52027"/>
    </source>
</evidence>
<gene>
    <name evidence="9" type="primary">LOC106072177</name>
</gene>
<name>A0A9W2ZBM5_BIOGL</name>
<evidence type="ECO:0000256" key="2">
    <source>
        <dbReference type="ARBA" id="ARBA00022737"/>
    </source>
</evidence>
<dbReference type="PROSITE" id="PS52027">
    <property type="entry name" value="ZF_C2HC_C3H"/>
    <property type="match status" value="2"/>
</dbReference>
<evidence type="ECO:0000256" key="3">
    <source>
        <dbReference type="ARBA" id="ARBA00022771"/>
    </source>
</evidence>
<dbReference type="InterPro" id="IPR026319">
    <property type="entry name" value="ZC2HC1A/B-like"/>
</dbReference>
<evidence type="ECO:0000256" key="5">
    <source>
        <dbReference type="PROSITE-ProRule" id="PRU01371"/>
    </source>
</evidence>
<dbReference type="RefSeq" id="XP_055872372.1">
    <property type="nucleotide sequence ID" value="XM_056016397.1"/>
</dbReference>